<sequence length="92" mass="10907">MYGWGIEAIEEFRRNGVDVESLLRERDYEVQRQEEENRIGTARYNKRYRIMSLGTDQPHYLRAMNMNKESNGSAIRALVGLRCGNMEEENKY</sequence>
<keyword evidence="2" id="KW-1185">Reference proteome</keyword>
<dbReference type="Proteomes" id="UP000053097">
    <property type="component" value="Unassembled WGS sequence"/>
</dbReference>
<accession>A0A026W4M5</accession>
<evidence type="ECO:0000313" key="1">
    <source>
        <dbReference type="EMBL" id="EZA50546.1"/>
    </source>
</evidence>
<gene>
    <name evidence="1" type="ORF">X777_10897</name>
</gene>
<name>A0A026W4M5_OOCBI</name>
<dbReference type="EMBL" id="KK107453">
    <property type="protein sequence ID" value="EZA50546.1"/>
    <property type="molecule type" value="Genomic_DNA"/>
</dbReference>
<protein>
    <submittedName>
        <fullName evidence="1">Uncharacterized protein</fullName>
    </submittedName>
</protein>
<evidence type="ECO:0000313" key="2">
    <source>
        <dbReference type="Proteomes" id="UP000053097"/>
    </source>
</evidence>
<proteinExistence type="predicted"/>
<dbReference type="AlphaFoldDB" id="A0A026W4M5"/>
<organism evidence="1 2">
    <name type="scientific">Ooceraea biroi</name>
    <name type="common">Clonal raider ant</name>
    <name type="synonym">Cerapachys biroi</name>
    <dbReference type="NCBI Taxonomy" id="2015173"/>
    <lineage>
        <taxon>Eukaryota</taxon>
        <taxon>Metazoa</taxon>
        <taxon>Ecdysozoa</taxon>
        <taxon>Arthropoda</taxon>
        <taxon>Hexapoda</taxon>
        <taxon>Insecta</taxon>
        <taxon>Pterygota</taxon>
        <taxon>Neoptera</taxon>
        <taxon>Endopterygota</taxon>
        <taxon>Hymenoptera</taxon>
        <taxon>Apocrita</taxon>
        <taxon>Aculeata</taxon>
        <taxon>Formicoidea</taxon>
        <taxon>Formicidae</taxon>
        <taxon>Dorylinae</taxon>
        <taxon>Ooceraea</taxon>
    </lineage>
</organism>
<reference evidence="1 2" key="1">
    <citation type="journal article" date="2014" name="Curr. Biol.">
        <title>The genome of the clonal raider ant Cerapachys biroi.</title>
        <authorList>
            <person name="Oxley P.R."/>
            <person name="Ji L."/>
            <person name="Fetter-Pruneda I."/>
            <person name="McKenzie S.K."/>
            <person name="Li C."/>
            <person name="Hu H."/>
            <person name="Zhang G."/>
            <person name="Kronauer D.J."/>
        </authorList>
    </citation>
    <scope>NUCLEOTIDE SEQUENCE [LARGE SCALE GENOMIC DNA]</scope>
</reference>